<protein>
    <submittedName>
        <fullName evidence="4">Tetratricopeptide repeat protein</fullName>
    </submittedName>
</protein>
<name>A0A2W7RT72_9BACT</name>
<dbReference type="PROSITE" id="PS50005">
    <property type="entry name" value="TPR"/>
    <property type="match status" value="3"/>
</dbReference>
<dbReference type="PANTHER" id="PTHR44943">
    <property type="entry name" value="CELLULOSE SYNTHASE OPERON PROTEIN C"/>
    <property type="match status" value="1"/>
</dbReference>
<evidence type="ECO:0000313" key="5">
    <source>
        <dbReference type="Proteomes" id="UP000249720"/>
    </source>
</evidence>
<dbReference type="PANTHER" id="PTHR44943:SF8">
    <property type="entry name" value="TPR REPEAT-CONTAINING PROTEIN MJ0263"/>
    <property type="match status" value="1"/>
</dbReference>
<dbReference type="InterPro" id="IPR051685">
    <property type="entry name" value="Ycf3/AcsC/BcsC/TPR_MFPF"/>
</dbReference>
<feature type="repeat" description="TPR" evidence="3">
    <location>
        <begin position="77"/>
        <end position="110"/>
    </location>
</feature>
<comment type="caution">
    <text evidence="4">The sequence shown here is derived from an EMBL/GenBank/DDBJ whole genome shotgun (WGS) entry which is preliminary data.</text>
</comment>
<gene>
    <name evidence="4" type="ORF">LX80_01312</name>
</gene>
<keyword evidence="5" id="KW-1185">Reference proteome</keyword>
<dbReference type="InterPro" id="IPR011990">
    <property type="entry name" value="TPR-like_helical_dom_sf"/>
</dbReference>
<evidence type="ECO:0000256" key="2">
    <source>
        <dbReference type="ARBA" id="ARBA00022803"/>
    </source>
</evidence>
<accession>A0A2W7RT72</accession>
<organism evidence="4 5">
    <name type="scientific">Hydrotalea sandarakina</name>
    <dbReference type="NCBI Taxonomy" id="1004304"/>
    <lineage>
        <taxon>Bacteria</taxon>
        <taxon>Pseudomonadati</taxon>
        <taxon>Bacteroidota</taxon>
        <taxon>Chitinophagia</taxon>
        <taxon>Chitinophagales</taxon>
        <taxon>Chitinophagaceae</taxon>
        <taxon>Hydrotalea</taxon>
    </lineage>
</organism>
<sequence>MVMACHEAKTDKQFDDASANKTNVINPYISKLQQTVNAHPDSISLRMKLVDALDSLNMFKPAVQQIDSLIMNDKFNYELWYRKGHLLENAEDTAGAIDAYKHAIEIYPDANALLSLANLYAEQKNITAIDLCNQVLDLKLGRAIDANCSFIEGVYYARTGQTEKALSMFNQSINLNFTLMEAYMEKGFIYFDKKDYTHALQIFQLASQVNNTYADAYYWQAKCYEAMQKKNEAIKNYQTSLTLDPSLHEAATAINRLQNQ</sequence>
<dbReference type="AlphaFoldDB" id="A0A2W7RT72"/>
<dbReference type="EMBL" id="QKZV01000003">
    <property type="protein sequence ID" value="PZX63661.1"/>
    <property type="molecule type" value="Genomic_DNA"/>
</dbReference>
<dbReference type="InterPro" id="IPR019734">
    <property type="entry name" value="TPR_rpt"/>
</dbReference>
<dbReference type="Proteomes" id="UP000249720">
    <property type="component" value="Unassembled WGS sequence"/>
</dbReference>
<dbReference type="Gene3D" id="1.25.40.10">
    <property type="entry name" value="Tetratricopeptide repeat domain"/>
    <property type="match status" value="2"/>
</dbReference>
<feature type="repeat" description="TPR" evidence="3">
    <location>
        <begin position="214"/>
        <end position="247"/>
    </location>
</feature>
<dbReference type="Pfam" id="PF00515">
    <property type="entry name" value="TPR_1"/>
    <property type="match status" value="1"/>
</dbReference>
<evidence type="ECO:0000256" key="1">
    <source>
        <dbReference type="ARBA" id="ARBA00022737"/>
    </source>
</evidence>
<evidence type="ECO:0000256" key="3">
    <source>
        <dbReference type="PROSITE-ProRule" id="PRU00339"/>
    </source>
</evidence>
<keyword evidence="1" id="KW-0677">Repeat</keyword>
<keyword evidence="2 3" id="KW-0802">TPR repeat</keyword>
<proteinExistence type="predicted"/>
<reference evidence="4 5" key="1">
    <citation type="submission" date="2018-06" db="EMBL/GenBank/DDBJ databases">
        <title>Genomic Encyclopedia of Archaeal and Bacterial Type Strains, Phase II (KMG-II): from individual species to whole genera.</title>
        <authorList>
            <person name="Goeker M."/>
        </authorList>
    </citation>
    <scope>NUCLEOTIDE SEQUENCE [LARGE SCALE GENOMIC DNA]</scope>
    <source>
        <strain evidence="4 5">DSM 23241</strain>
    </source>
</reference>
<evidence type="ECO:0000313" key="4">
    <source>
        <dbReference type="EMBL" id="PZX63661.1"/>
    </source>
</evidence>
<dbReference type="SUPFAM" id="SSF81901">
    <property type="entry name" value="HCP-like"/>
    <property type="match status" value="1"/>
</dbReference>
<dbReference type="SMART" id="SM00028">
    <property type="entry name" value="TPR"/>
    <property type="match status" value="4"/>
</dbReference>
<feature type="repeat" description="TPR" evidence="3">
    <location>
        <begin position="180"/>
        <end position="213"/>
    </location>
</feature>
<dbReference type="Pfam" id="PF13181">
    <property type="entry name" value="TPR_8"/>
    <property type="match status" value="2"/>
</dbReference>